<evidence type="ECO:0000313" key="1">
    <source>
        <dbReference type="EMBL" id="MBP1994725.1"/>
    </source>
</evidence>
<dbReference type="EMBL" id="JAGGLB010000028">
    <property type="protein sequence ID" value="MBP1994725.1"/>
    <property type="molecule type" value="Genomic_DNA"/>
</dbReference>
<dbReference type="Proteomes" id="UP001519287">
    <property type="component" value="Unassembled WGS sequence"/>
</dbReference>
<protein>
    <submittedName>
        <fullName evidence="1">Uncharacterized protein</fullName>
    </submittedName>
</protein>
<comment type="caution">
    <text evidence="1">The sequence shown here is derived from an EMBL/GenBank/DDBJ whole genome shotgun (WGS) entry which is preliminary data.</text>
</comment>
<name>A0ABS4J4I3_9BACL</name>
<accession>A0ABS4J4I3</accession>
<reference evidence="1 2" key="1">
    <citation type="submission" date="2021-03" db="EMBL/GenBank/DDBJ databases">
        <title>Genomic Encyclopedia of Type Strains, Phase IV (KMG-IV): sequencing the most valuable type-strain genomes for metagenomic binning, comparative biology and taxonomic classification.</title>
        <authorList>
            <person name="Goeker M."/>
        </authorList>
    </citation>
    <scope>NUCLEOTIDE SEQUENCE [LARGE SCALE GENOMIC DNA]</scope>
    <source>
        <strain evidence="1 2">DSM 26048</strain>
    </source>
</reference>
<organism evidence="1 2">
    <name type="scientific">Paenibacillus eucommiae</name>
    <dbReference type="NCBI Taxonomy" id="1355755"/>
    <lineage>
        <taxon>Bacteria</taxon>
        <taxon>Bacillati</taxon>
        <taxon>Bacillota</taxon>
        <taxon>Bacilli</taxon>
        <taxon>Bacillales</taxon>
        <taxon>Paenibacillaceae</taxon>
        <taxon>Paenibacillus</taxon>
    </lineage>
</organism>
<gene>
    <name evidence="1" type="ORF">J2Z66_006365</name>
</gene>
<proteinExistence type="predicted"/>
<keyword evidence="2" id="KW-1185">Reference proteome</keyword>
<sequence length="46" mass="5310">MIRADVLIIFSFLAGRNFCFPHRIIISSTFAEVGAQSGRQRLFIFY</sequence>
<evidence type="ECO:0000313" key="2">
    <source>
        <dbReference type="Proteomes" id="UP001519287"/>
    </source>
</evidence>